<keyword evidence="1" id="KW-0343">GTPase activation</keyword>
<keyword evidence="7" id="KW-1185">Reference proteome</keyword>
<dbReference type="PROSITE" id="PS01179">
    <property type="entry name" value="PID"/>
    <property type="match status" value="1"/>
</dbReference>
<evidence type="ECO:0000259" key="5">
    <source>
        <dbReference type="PROSITE" id="PS50086"/>
    </source>
</evidence>
<dbReference type="GO" id="GO:0005096">
    <property type="term" value="F:GTPase activator activity"/>
    <property type="evidence" value="ECO:0007669"/>
    <property type="project" value="UniProtKB-KW"/>
</dbReference>
<dbReference type="InterPro" id="IPR050302">
    <property type="entry name" value="Rab_GAP_TBC_domain"/>
</dbReference>
<dbReference type="SMART" id="SM00462">
    <property type="entry name" value="PTB"/>
    <property type="match status" value="1"/>
</dbReference>
<dbReference type="SUPFAM" id="SSF47923">
    <property type="entry name" value="Ypt/Rab-GAP domain of gyp1p"/>
    <property type="match status" value="2"/>
</dbReference>
<evidence type="ECO:0000259" key="4">
    <source>
        <dbReference type="PROSITE" id="PS01179"/>
    </source>
</evidence>
<evidence type="ECO:0000313" key="6">
    <source>
        <dbReference type="EMBL" id="CAE1317369.1"/>
    </source>
</evidence>
<dbReference type="Gene3D" id="1.10.472.80">
    <property type="entry name" value="Ypt/Rab-GAP domain of gyp1p, domain 3"/>
    <property type="match status" value="1"/>
</dbReference>
<feature type="compositionally biased region" description="Acidic residues" evidence="3">
    <location>
        <begin position="505"/>
        <end position="514"/>
    </location>
</feature>
<dbReference type="Gene3D" id="1.10.8.270">
    <property type="entry name" value="putative rabgap domain of human tbc1 domain family member 14 like domains"/>
    <property type="match status" value="1"/>
</dbReference>
<reference evidence="6" key="1">
    <citation type="submission" date="2021-01" db="EMBL/GenBank/DDBJ databases">
        <authorList>
            <person name="Li R."/>
            <person name="Bekaert M."/>
        </authorList>
    </citation>
    <scope>NUCLEOTIDE SEQUENCE</scope>
    <source>
        <strain evidence="6">Farmed</strain>
    </source>
</reference>
<dbReference type="Pfam" id="PF00640">
    <property type="entry name" value="PID"/>
    <property type="match status" value="1"/>
</dbReference>
<dbReference type="EMBL" id="CAHIKZ030004929">
    <property type="protein sequence ID" value="CAE1317369.1"/>
    <property type="molecule type" value="Genomic_DNA"/>
</dbReference>
<dbReference type="SUPFAM" id="SSF50729">
    <property type="entry name" value="PH domain-like"/>
    <property type="match status" value="1"/>
</dbReference>
<feature type="compositionally biased region" description="Low complexity" evidence="3">
    <location>
        <begin position="1"/>
        <end position="14"/>
    </location>
</feature>
<organism evidence="6 7">
    <name type="scientific">Acanthosepion pharaonis</name>
    <name type="common">Pharaoh cuttlefish</name>
    <name type="synonym">Sepia pharaonis</name>
    <dbReference type="NCBI Taxonomy" id="158019"/>
    <lineage>
        <taxon>Eukaryota</taxon>
        <taxon>Metazoa</taxon>
        <taxon>Spiralia</taxon>
        <taxon>Lophotrochozoa</taxon>
        <taxon>Mollusca</taxon>
        <taxon>Cephalopoda</taxon>
        <taxon>Coleoidea</taxon>
        <taxon>Decapodiformes</taxon>
        <taxon>Sepiida</taxon>
        <taxon>Sepiina</taxon>
        <taxon>Sepiidae</taxon>
        <taxon>Acanthosepion</taxon>
    </lineage>
</organism>
<dbReference type="PANTHER" id="PTHR47219:SF9">
    <property type="entry name" value="GTPASE ACTIVATING PROTEIN AND CENTROSOME-ASSOCIATED, ISOFORM B"/>
    <property type="match status" value="1"/>
</dbReference>
<dbReference type="AlphaFoldDB" id="A0A812EB19"/>
<dbReference type="OrthoDB" id="295078at2759"/>
<feature type="domain" description="PID" evidence="4">
    <location>
        <begin position="142"/>
        <end position="255"/>
    </location>
</feature>
<dbReference type="InterPro" id="IPR022164">
    <property type="entry name" value="Kinesin-like"/>
</dbReference>
<dbReference type="SMART" id="SM00164">
    <property type="entry name" value="TBC"/>
    <property type="match status" value="1"/>
</dbReference>
<dbReference type="GO" id="GO:0005737">
    <property type="term" value="C:cytoplasm"/>
    <property type="evidence" value="ECO:0007669"/>
    <property type="project" value="UniProtKB-ARBA"/>
</dbReference>
<protein>
    <submittedName>
        <fullName evidence="6">RABGAP1</fullName>
    </submittedName>
</protein>
<dbReference type="InterPro" id="IPR000195">
    <property type="entry name" value="Rab-GAP-TBC_dom"/>
</dbReference>
<dbReference type="PROSITE" id="PS50086">
    <property type="entry name" value="TBC_RABGAP"/>
    <property type="match status" value="1"/>
</dbReference>
<accession>A0A812EB19</accession>
<dbReference type="Gene3D" id="1.10.10.750">
    <property type="entry name" value="Ypt/Rab-GAP domain of gyp1p, domain 1"/>
    <property type="match status" value="1"/>
</dbReference>
<feature type="region of interest" description="Disordered" evidence="3">
    <location>
        <begin position="500"/>
        <end position="528"/>
    </location>
</feature>
<dbReference type="Pfam" id="PF00566">
    <property type="entry name" value="RabGAP-TBC"/>
    <property type="match status" value="1"/>
</dbReference>
<feature type="region of interest" description="Disordered" evidence="3">
    <location>
        <begin position="1"/>
        <end position="26"/>
    </location>
</feature>
<keyword evidence="2" id="KW-0175">Coiled coil</keyword>
<dbReference type="Proteomes" id="UP000597762">
    <property type="component" value="Unassembled WGS sequence"/>
</dbReference>
<feature type="coiled-coil region" evidence="2">
    <location>
        <begin position="802"/>
        <end position="960"/>
    </location>
</feature>
<evidence type="ECO:0000313" key="7">
    <source>
        <dbReference type="Proteomes" id="UP000597762"/>
    </source>
</evidence>
<dbReference type="Gene3D" id="2.30.29.30">
    <property type="entry name" value="Pleckstrin-homology domain (PH domain)/Phosphotyrosine-binding domain (PTB)"/>
    <property type="match status" value="1"/>
</dbReference>
<evidence type="ECO:0000256" key="1">
    <source>
        <dbReference type="ARBA" id="ARBA00022468"/>
    </source>
</evidence>
<dbReference type="Pfam" id="PF12473">
    <property type="entry name" value="DUF3694"/>
    <property type="match status" value="1"/>
</dbReference>
<sequence length="1061" mass="121218">MEDTVSRSSVESSSTGEDFVMVNGDPKLKITGDINDINEEITDDSSIDFKMASTPVSPDMSDSCTSNQPDHVIPSSQSVDVLNTHKVSNMNSSMDESKSGIPEAELHIIKRPWERNWNYMDRGRSVSLPVTPNGDATIFHGVTYLGCATVNAPRSEVEIYRNMAVLNEQSQMSIPVVLSVPSTSEGIVRLLDPATNSDIASYRIHRILFCARGPTDSNERRCFAFTCSHGDTAETTIFQCHVFRCDLPEAVAKVLYCFATTFRRVPKQPRSESISSLTESERKFIFSVGLEFKEDDGRSNFSTVPRDKSCFKLRCNVDKKIIITVQQNSQLELKIERCFGLLLSPGRNVKHGDMQLIEMESMGSSSDGKSYIISGHWDPTEPSFAVLNSETEKDTRVFLTIAVDLVICGIQEPVRFAIETKAKIFPQCERFWYFTKKPQVEQFHLKLKQDPEWTCQEVDGALPCDSNYEVVSVESQTDIDRKKAGLGLGLPVNKQLQEDIQTPQEPEEESDGDEPLLSGSGSVSKDVKDENTLEAWHDVLTKWHQNLSMRPKQVSTLARKGIPEALRGEVWQLLAGCDNNTELLEAYRILITKESPNEQVILRDINRTFPAHDFFKESGGVGQDSLHKISKAYSVYDEEVGYCQGLSFLAAALLLHMPEEQAFCVLVKIMFDYGLRDLFKQGFEELHLKFYQIQRFMHDLLPDLYTHFMEMGLEAHMFASQWFLTLFTAKFPLHMVFHVLDLYLSEGKDVIFNIALALLKMSRKDLLALDFEGVLKYFRVHLPKRYRSEDAAKELLQTAIGMKVTVKRLKKYEKEYLALKEQELQQEDPIERVEREKKRLLEANMRLEQENDDLAHELVTSKLTLRNNLDVTEERCEMLEKDYAQAKTMLIELEEEKKRLELESQQLKEMCRRELDRTETEINRNSAIITDYKQICSQLSERLEKQQTAAREEVQRIKNLVKSCDTCGNMFDDCGKLKITDVKLHPEDINPTIVDLERQVRELELELAQTKLALVESQCKTQDLTHQLNATITELQASKNTWFQKTISSLREATTKKDAKE</sequence>
<dbReference type="InterPro" id="IPR006020">
    <property type="entry name" value="PTB/PI_dom"/>
</dbReference>
<dbReference type="FunFam" id="1.10.8.270:FF:000001">
    <property type="entry name" value="TBC1 domain family member 1"/>
    <property type="match status" value="1"/>
</dbReference>
<feature type="coiled-coil region" evidence="2">
    <location>
        <begin position="993"/>
        <end position="1020"/>
    </location>
</feature>
<dbReference type="GO" id="GO:0031267">
    <property type="term" value="F:small GTPase binding"/>
    <property type="evidence" value="ECO:0007669"/>
    <property type="project" value="UniProtKB-ARBA"/>
</dbReference>
<proteinExistence type="predicted"/>
<dbReference type="InterPro" id="IPR011993">
    <property type="entry name" value="PH-like_dom_sf"/>
</dbReference>
<evidence type="ECO:0000256" key="2">
    <source>
        <dbReference type="SAM" id="Coils"/>
    </source>
</evidence>
<comment type="caution">
    <text evidence="6">The sequence shown here is derived from an EMBL/GenBank/DDBJ whole genome shotgun (WGS) entry which is preliminary data.</text>
</comment>
<dbReference type="FunFam" id="1.10.10.750:FF:000004">
    <property type="entry name" value="Putative rab gtpase-activating protein 1"/>
    <property type="match status" value="1"/>
</dbReference>
<dbReference type="InterPro" id="IPR035969">
    <property type="entry name" value="Rab-GAP_TBC_sf"/>
</dbReference>
<evidence type="ECO:0000256" key="3">
    <source>
        <dbReference type="SAM" id="MobiDB-lite"/>
    </source>
</evidence>
<name>A0A812EB19_ACAPH</name>
<dbReference type="CDD" id="cd01211">
    <property type="entry name" value="PTB_Rab6GAP"/>
    <property type="match status" value="1"/>
</dbReference>
<dbReference type="PANTHER" id="PTHR47219">
    <property type="entry name" value="RAB GTPASE-ACTIVATING PROTEIN 1-LIKE"/>
    <property type="match status" value="1"/>
</dbReference>
<dbReference type="FunFam" id="1.10.472.80:FF:000007">
    <property type="entry name" value="Rab GTPase-activating protein 1 isoform X1"/>
    <property type="match status" value="1"/>
</dbReference>
<gene>
    <name evidence="6" type="ORF">SPHA_67935</name>
</gene>
<feature type="domain" description="Rab-GAP TBC" evidence="5">
    <location>
        <begin position="561"/>
        <end position="747"/>
    </location>
</feature>